<name>A0A6L9QY18_9ACTN</name>
<dbReference type="InterPro" id="IPR034139">
    <property type="entry name" value="TOPRIM_OLD"/>
</dbReference>
<feature type="domain" description="OLD protein-like TOPRIM" evidence="3">
    <location>
        <begin position="410"/>
        <end position="473"/>
    </location>
</feature>
<evidence type="ECO:0000313" key="4">
    <source>
        <dbReference type="EMBL" id="NEA29473.1"/>
    </source>
</evidence>
<dbReference type="GO" id="GO:0016887">
    <property type="term" value="F:ATP hydrolysis activity"/>
    <property type="evidence" value="ECO:0007669"/>
    <property type="project" value="InterPro"/>
</dbReference>
<sequence length="651" mass="71589">MKILTLRLCNFQSFGPEPTVIDLDDLTYVLGPNGSGKTAALQALSRLFSPLPAQRKILLEDFHVPVDQSVGDARAKGPVLWLEVDVEYPETGDDGQHASVPPNFSHMSIKTPDGVPRTRVRLTATLAPDGVIDEEIEYVLEADEAGEPTSRSAMSRYDRGHIEVYYLPARRDPADHISYTTASLIGRTLRAADWTAERATLNGLAAQITASLVAHTTVASIGVRLTDQWHGLHRGGFFKDPSIAFDNGEVEGVLRQLTVTFSPTHDGTPLPFDRLSDGQKSLLYISLVLAWQSLARRVLNGEETSLDADRLRPPVHTVIALEEPENSLAPQYLGRIIRQLRGTCEHGDTQALIATHAPALLRRVDPHSIRFLRLDAARKTTVHRIILPRDGEAAAKYVREAVQAFPELYFARFVVLGEGDSEQVVLPRILAATGIAEDDASVCVAPLGGRHVNHFWRLLNELRIPHATLLDLDVSRYHGGWGRVRNALKQVNAIQPGTYAEGMIDKLPIWNDDRDFPTLVDHAFADGENPVELLEQRGVFFSTPVDLDLMMLAAYPGAYAIELAGLGEPTEPEEKTIVAVLGKRHVNEGRLLASFLALFDDYHTKFDLGSKPAAHLAALADLSDQELLEGLPAVLGRLIEYVRVSLDGLSE</sequence>
<dbReference type="Gene3D" id="3.40.50.300">
    <property type="entry name" value="P-loop containing nucleotide triphosphate hydrolases"/>
    <property type="match status" value="2"/>
</dbReference>
<dbReference type="InterPro" id="IPR027417">
    <property type="entry name" value="P-loop_NTPase"/>
</dbReference>
<dbReference type="EMBL" id="JAAGLI010001190">
    <property type="protein sequence ID" value="NEA29473.1"/>
    <property type="molecule type" value="Genomic_DNA"/>
</dbReference>
<dbReference type="PANTHER" id="PTHR43581:SF2">
    <property type="entry name" value="EXCINUCLEASE ATPASE SUBUNIT"/>
    <property type="match status" value="1"/>
</dbReference>
<dbReference type="SUPFAM" id="SSF52540">
    <property type="entry name" value="P-loop containing nucleoside triphosphate hydrolases"/>
    <property type="match status" value="1"/>
</dbReference>
<dbReference type="Proteomes" id="UP000475532">
    <property type="component" value="Unassembled WGS sequence"/>
</dbReference>
<comment type="caution">
    <text evidence="4">The sequence shown here is derived from an EMBL/GenBank/DDBJ whole genome shotgun (WGS) entry which is preliminary data.</text>
</comment>
<dbReference type="Pfam" id="PF20469">
    <property type="entry name" value="OLD-like_TOPRIM"/>
    <property type="match status" value="1"/>
</dbReference>
<gene>
    <name evidence="4" type="ORF">G3I70_44285</name>
</gene>
<evidence type="ECO:0000259" key="3">
    <source>
        <dbReference type="Pfam" id="PF20469"/>
    </source>
</evidence>
<feature type="domain" description="ATPase AAA-type core" evidence="2">
    <location>
        <begin position="27"/>
        <end position="361"/>
    </location>
</feature>
<dbReference type="InterPro" id="IPR003959">
    <property type="entry name" value="ATPase_AAA_core"/>
</dbReference>
<dbReference type="AlphaFoldDB" id="A0A6L9QY18"/>
<evidence type="ECO:0000313" key="5">
    <source>
        <dbReference type="Proteomes" id="UP000475532"/>
    </source>
</evidence>
<dbReference type="GO" id="GO:0005524">
    <property type="term" value="F:ATP binding"/>
    <property type="evidence" value="ECO:0007669"/>
    <property type="project" value="InterPro"/>
</dbReference>
<organism evidence="4 5">
    <name type="scientific">Actinomadura bangladeshensis</name>
    <dbReference type="NCBI Taxonomy" id="453573"/>
    <lineage>
        <taxon>Bacteria</taxon>
        <taxon>Bacillati</taxon>
        <taxon>Actinomycetota</taxon>
        <taxon>Actinomycetes</taxon>
        <taxon>Streptosporangiales</taxon>
        <taxon>Thermomonosporaceae</taxon>
        <taxon>Actinomadura</taxon>
    </lineage>
</organism>
<reference evidence="4 5" key="1">
    <citation type="submission" date="2020-01" db="EMBL/GenBank/DDBJ databases">
        <title>Insect and environment-associated Actinomycetes.</title>
        <authorList>
            <person name="Currrie C."/>
            <person name="Chevrette M."/>
            <person name="Carlson C."/>
            <person name="Stubbendieck R."/>
            <person name="Wendt-Pienkowski E."/>
        </authorList>
    </citation>
    <scope>NUCLEOTIDE SEQUENCE [LARGE SCALE GENOMIC DNA]</scope>
    <source>
        <strain evidence="4 5">SID10258</strain>
    </source>
</reference>
<accession>A0A6L9QY18</accession>
<proteinExistence type="predicted"/>
<dbReference type="CDD" id="cd01026">
    <property type="entry name" value="TOPRIM_OLD"/>
    <property type="match status" value="1"/>
</dbReference>
<dbReference type="Pfam" id="PF13304">
    <property type="entry name" value="AAA_21"/>
    <property type="match status" value="1"/>
</dbReference>
<evidence type="ECO:0000259" key="2">
    <source>
        <dbReference type="Pfam" id="PF13304"/>
    </source>
</evidence>
<dbReference type="InterPro" id="IPR051396">
    <property type="entry name" value="Bact_Antivir_Def_Nuclease"/>
</dbReference>
<feature type="region of interest" description="Disordered" evidence="1">
    <location>
        <begin position="92"/>
        <end position="112"/>
    </location>
</feature>
<dbReference type="PANTHER" id="PTHR43581">
    <property type="entry name" value="ATP/GTP PHOSPHATASE"/>
    <property type="match status" value="1"/>
</dbReference>
<evidence type="ECO:0000256" key="1">
    <source>
        <dbReference type="SAM" id="MobiDB-lite"/>
    </source>
</evidence>
<dbReference type="RefSeq" id="WP_163064174.1">
    <property type="nucleotide sequence ID" value="NZ_JAAGLI010001190.1"/>
</dbReference>
<protein>
    <submittedName>
        <fullName evidence="4">AAA family ATPase</fullName>
    </submittedName>
</protein>